<dbReference type="GO" id="GO:0016747">
    <property type="term" value="F:acyltransferase activity, transferring groups other than amino-acyl groups"/>
    <property type="evidence" value="ECO:0007669"/>
    <property type="project" value="InterPro"/>
</dbReference>
<dbReference type="EMBL" id="CP049871">
    <property type="protein sequence ID" value="QIL02952.1"/>
    <property type="molecule type" value="Genomic_DNA"/>
</dbReference>
<reference evidence="2 3" key="1">
    <citation type="submission" date="2020-03" db="EMBL/GenBank/DDBJ databases">
        <title>Sphingomonas sp. nov., isolated from fish.</title>
        <authorList>
            <person name="Hyun D.-W."/>
            <person name="Bae J.-W."/>
        </authorList>
    </citation>
    <scope>NUCLEOTIDE SEQUENCE [LARGE SCALE GENOMIC DNA]</scope>
    <source>
        <strain evidence="2 3">HDW15C</strain>
    </source>
</reference>
<organism evidence="2 3">
    <name type="scientific">Sphingomonas sinipercae</name>
    <dbReference type="NCBI Taxonomy" id="2714944"/>
    <lineage>
        <taxon>Bacteria</taxon>
        <taxon>Pseudomonadati</taxon>
        <taxon>Pseudomonadota</taxon>
        <taxon>Alphaproteobacteria</taxon>
        <taxon>Sphingomonadales</taxon>
        <taxon>Sphingomonadaceae</taxon>
        <taxon>Sphingomonas</taxon>
    </lineage>
</organism>
<evidence type="ECO:0000259" key="1">
    <source>
        <dbReference type="PROSITE" id="PS51186"/>
    </source>
</evidence>
<dbReference type="SUPFAM" id="SSF55729">
    <property type="entry name" value="Acyl-CoA N-acyltransferases (Nat)"/>
    <property type="match status" value="1"/>
</dbReference>
<keyword evidence="2" id="KW-0808">Transferase</keyword>
<evidence type="ECO:0000313" key="3">
    <source>
        <dbReference type="Proteomes" id="UP000502502"/>
    </source>
</evidence>
<keyword evidence="3" id="KW-1185">Reference proteome</keyword>
<dbReference type="InterPro" id="IPR000182">
    <property type="entry name" value="GNAT_dom"/>
</dbReference>
<dbReference type="RefSeq" id="WP_166095346.1">
    <property type="nucleotide sequence ID" value="NZ_CP049871.1"/>
</dbReference>
<evidence type="ECO:0000313" key="2">
    <source>
        <dbReference type="EMBL" id="QIL02952.1"/>
    </source>
</evidence>
<dbReference type="KEGG" id="ssin:G7078_09280"/>
<dbReference type="CDD" id="cd04301">
    <property type="entry name" value="NAT_SF"/>
    <property type="match status" value="1"/>
</dbReference>
<protein>
    <submittedName>
        <fullName evidence="2">GNAT family N-acetyltransferase</fullName>
    </submittedName>
</protein>
<dbReference type="Gene3D" id="3.40.630.30">
    <property type="match status" value="1"/>
</dbReference>
<sequence>MAVEPHLLETWCRLWSRSRNVEPPVWDGDALRTWVGEAGQSERWVFGSVGPGLVALTRTIADPNVQVKVCASAAEVRALIPSAWRLGTPRFFMTAQLRRAEAACAPAGNRIELADEDWGWKAMANDPDGVEVGRAGLLIEGGLAVIDRLVVDDAHRGRGLAAALVDRLQAEAVRRGATEGALVATAAGRPVYARQGWGVVSDYTTCSLGR</sequence>
<dbReference type="AlphaFoldDB" id="A0A6G7ZPV7"/>
<name>A0A6G7ZPV7_9SPHN</name>
<feature type="domain" description="N-acetyltransferase" evidence="1">
    <location>
        <begin position="74"/>
        <end position="210"/>
    </location>
</feature>
<dbReference type="InterPro" id="IPR016181">
    <property type="entry name" value="Acyl_CoA_acyltransferase"/>
</dbReference>
<dbReference type="Pfam" id="PF13673">
    <property type="entry name" value="Acetyltransf_10"/>
    <property type="match status" value="1"/>
</dbReference>
<gene>
    <name evidence="2" type="ORF">G7078_09280</name>
</gene>
<dbReference type="Proteomes" id="UP000502502">
    <property type="component" value="Chromosome"/>
</dbReference>
<dbReference type="PROSITE" id="PS51186">
    <property type="entry name" value="GNAT"/>
    <property type="match status" value="1"/>
</dbReference>
<accession>A0A6G7ZPV7</accession>
<proteinExistence type="predicted"/>